<dbReference type="Proteomes" id="UP001057402">
    <property type="component" value="Chromosome 11"/>
</dbReference>
<protein>
    <submittedName>
        <fullName evidence="1">Uncharacterized protein</fullName>
    </submittedName>
</protein>
<evidence type="ECO:0000313" key="2">
    <source>
        <dbReference type="Proteomes" id="UP001057402"/>
    </source>
</evidence>
<accession>A0ACB9LL92</accession>
<organism evidence="1 2">
    <name type="scientific">Melastoma candidum</name>
    <dbReference type="NCBI Taxonomy" id="119954"/>
    <lineage>
        <taxon>Eukaryota</taxon>
        <taxon>Viridiplantae</taxon>
        <taxon>Streptophyta</taxon>
        <taxon>Embryophyta</taxon>
        <taxon>Tracheophyta</taxon>
        <taxon>Spermatophyta</taxon>
        <taxon>Magnoliopsida</taxon>
        <taxon>eudicotyledons</taxon>
        <taxon>Gunneridae</taxon>
        <taxon>Pentapetalae</taxon>
        <taxon>rosids</taxon>
        <taxon>malvids</taxon>
        <taxon>Myrtales</taxon>
        <taxon>Melastomataceae</taxon>
        <taxon>Melastomatoideae</taxon>
        <taxon>Melastomateae</taxon>
        <taxon>Melastoma</taxon>
    </lineage>
</organism>
<comment type="caution">
    <text evidence="1">The sequence shown here is derived from an EMBL/GenBank/DDBJ whole genome shotgun (WGS) entry which is preliminary data.</text>
</comment>
<gene>
    <name evidence="1" type="ORF">MLD38_036344</name>
</gene>
<sequence length="139" mass="14824">MTSKSLVFVCFLLVLVILEVGSDAGGIIVYWDQNGNEGTLAETCANGNYDFVNIAFLSSFGDGRTPTINLARHCDGPNGGCVILSPVRQGKSRPFGDAVLDGVDFDIEGGLSQHYDDLARILFAYSGKGKKVYLTAAPQ</sequence>
<keyword evidence="2" id="KW-1185">Reference proteome</keyword>
<reference evidence="2" key="1">
    <citation type="journal article" date="2023" name="Front. Plant Sci.">
        <title>Chromosomal-level genome assembly of Melastoma candidum provides insights into trichome evolution.</title>
        <authorList>
            <person name="Zhong Y."/>
            <person name="Wu W."/>
            <person name="Sun C."/>
            <person name="Zou P."/>
            <person name="Liu Y."/>
            <person name="Dai S."/>
            <person name="Zhou R."/>
        </authorList>
    </citation>
    <scope>NUCLEOTIDE SEQUENCE [LARGE SCALE GENOMIC DNA]</scope>
</reference>
<name>A0ACB9LL92_9MYRT</name>
<evidence type="ECO:0000313" key="1">
    <source>
        <dbReference type="EMBL" id="KAI4311449.1"/>
    </source>
</evidence>
<dbReference type="EMBL" id="CM042890">
    <property type="protein sequence ID" value="KAI4311449.1"/>
    <property type="molecule type" value="Genomic_DNA"/>
</dbReference>
<proteinExistence type="predicted"/>